<evidence type="ECO:0000313" key="2">
    <source>
        <dbReference type="EMBL" id="AXV65878.1"/>
    </source>
</evidence>
<keyword evidence="1" id="KW-0732">Signal</keyword>
<evidence type="ECO:0000256" key="1">
    <source>
        <dbReference type="SAM" id="SignalP"/>
    </source>
</evidence>
<accession>A0AAD0S1D9</accession>
<gene>
    <name evidence="2" type="ORF">D0907_11675</name>
</gene>
<organism evidence="2 3">
    <name type="scientific">Pseudoalteromonas lipolytica</name>
    <dbReference type="NCBI Taxonomy" id="570156"/>
    <lineage>
        <taxon>Bacteria</taxon>
        <taxon>Pseudomonadati</taxon>
        <taxon>Pseudomonadota</taxon>
        <taxon>Gammaproteobacteria</taxon>
        <taxon>Alteromonadales</taxon>
        <taxon>Pseudoalteromonadaceae</taxon>
        <taxon>Pseudoalteromonas</taxon>
    </lineage>
</organism>
<evidence type="ECO:0000313" key="3">
    <source>
        <dbReference type="Proteomes" id="UP000264605"/>
    </source>
</evidence>
<feature type="chain" id="PRO_5042282765" description="DUF560 domain-containing protein" evidence="1">
    <location>
        <begin position="22"/>
        <end position="304"/>
    </location>
</feature>
<dbReference type="Proteomes" id="UP000264605">
    <property type="component" value="Chromosome"/>
</dbReference>
<evidence type="ECO:0008006" key="4">
    <source>
        <dbReference type="Google" id="ProtNLM"/>
    </source>
</evidence>
<dbReference type="AlphaFoldDB" id="A0AAD0S1D9"/>
<reference evidence="2 3" key="1">
    <citation type="submission" date="2018-08" db="EMBL/GenBank/DDBJ databases">
        <title>Draft genome sequence of Pseudoalteromonas donghaensis HJ51.</title>
        <authorList>
            <person name="Oh J."/>
            <person name="Roh D."/>
        </authorList>
    </citation>
    <scope>NUCLEOTIDE SEQUENCE [LARGE SCALE GENOMIC DNA]</scope>
    <source>
        <strain evidence="2 3">HJ51</strain>
    </source>
</reference>
<dbReference type="EMBL" id="CP032090">
    <property type="protein sequence ID" value="AXV65878.1"/>
    <property type="molecule type" value="Genomic_DNA"/>
</dbReference>
<protein>
    <recommendedName>
        <fullName evidence="4">DUF560 domain-containing protein</fullName>
    </recommendedName>
</protein>
<proteinExistence type="predicted"/>
<dbReference type="KEGG" id="pdj:D0907_11675"/>
<feature type="signal peptide" evidence="1">
    <location>
        <begin position="1"/>
        <end position="21"/>
    </location>
</feature>
<dbReference type="RefSeq" id="WP_118844507.1">
    <property type="nucleotide sequence ID" value="NZ_CP032090.1"/>
</dbReference>
<sequence>MRTLTTLAVMSAMTLSIHATAADATFNAHAQIGLTSNSDLAIKELDVISSQSDTGTLLSAGLSAEFKATDALKFTPSYRYENTNYHTLDQYDLSLHQYGLDTNYKLTHTDIGFRYDGATAQVANKTFLTLDQGSLYIGHFVNNTTYLRAALKAGEKQFTTQPARDAQSLGLDTSLFYFINQGNTMLLLGASLDKEEATEQQYDFSGWTLNTRVSHTFTAFGNTNKASIGWRYQDKDYQENPNDMLTEPTPSRDESRHILTAHWQLSLLDSLSLITEAEYGDYQSQLEANTYTQSIASISLRAEF</sequence>
<dbReference type="GeneID" id="99506127"/>
<name>A0AAD0S1D9_9GAMM</name>